<organism evidence="1 2">
    <name type="scientific">Mycolicibacterium sphagni</name>
    <dbReference type="NCBI Taxonomy" id="1786"/>
    <lineage>
        <taxon>Bacteria</taxon>
        <taxon>Bacillati</taxon>
        <taxon>Actinomycetota</taxon>
        <taxon>Actinomycetes</taxon>
        <taxon>Mycobacteriales</taxon>
        <taxon>Mycobacteriaceae</taxon>
        <taxon>Mycolicibacterium</taxon>
    </lineage>
</organism>
<proteinExistence type="predicted"/>
<protein>
    <submittedName>
        <fullName evidence="1">Uncharacterized protein</fullName>
    </submittedName>
</protein>
<sequence>MSTTRTPTPRQREALALVAQGHVEYGAEYPNMARRAARRNGLVMRAFVIDGRRQGPGRSTWQAIEERGWITVRHGLVSTHIVPERTQTYRGLTGTATRTIPAHPEPIDPGWRTPVELTNAGRQILAQAPTVKHGP</sequence>
<gene>
    <name evidence="1" type="ORF">FEG63_21255</name>
</gene>
<dbReference type="RefSeq" id="WP_174399810.1">
    <property type="nucleotide sequence ID" value="NZ_VBSB01000014.1"/>
</dbReference>
<accession>A0ABX2JWG5</accession>
<dbReference type="EMBL" id="VBSB01000014">
    <property type="protein sequence ID" value="NTY62078.1"/>
    <property type="molecule type" value="Genomic_DNA"/>
</dbReference>
<dbReference type="Proteomes" id="UP000708347">
    <property type="component" value="Unassembled WGS sequence"/>
</dbReference>
<evidence type="ECO:0000313" key="1">
    <source>
        <dbReference type="EMBL" id="NTY62078.1"/>
    </source>
</evidence>
<evidence type="ECO:0000313" key="2">
    <source>
        <dbReference type="Proteomes" id="UP000708347"/>
    </source>
</evidence>
<keyword evidence="2" id="KW-1185">Reference proteome</keyword>
<comment type="caution">
    <text evidence="1">The sequence shown here is derived from an EMBL/GenBank/DDBJ whole genome shotgun (WGS) entry which is preliminary data.</text>
</comment>
<reference evidence="1 2" key="1">
    <citation type="submission" date="2019-05" db="EMBL/GenBank/DDBJ databases">
        <title>Mycolicibacterium sphagni ENV482 genome assembly.</title>
        <authorList>
            <person name="Chen W."/>
            <person name="Faulkner N.W."/>
            <person name="Hyman M.R."/>
        </authorList>
    </citation>
    <scope>NUCLEOTIDE SEQUENCE [LARGE SCALE GENOMIC DNA]</scope>
    <source>
        <strain evidence="1 2">ENV482</strain>
    </source>
</reference>
<name>A0ABX2JWG5_9MYCO</name>